<feature type="compositionally biased region" description="Polar residues" evidence="1">
    <location>
        <begin position="46"/>
        <end position="65"/>
    </location>
</feature>
<feature type="compositionally biased region" description="Basic residues" evidence="1">
    <location>
        <begin position="1247"/>
        <end position="1260"/>
    </location>
</feature>
<feature type="compositionally biased region" description="Low complexity" evidence="1">
    <location>
        <begin position="71"/>
        <end position="81"/>
    </location>
</feature>
<reference evidence="2 3" key="1">
    <citation type="submission" date="2024-03" db="EMBL/GenBank/DDBJ databases">
        <title>Complete genome sequence of the green alga Chloropicon roscoffensis RCC1871.</title>
        <authorList>
            <person name="Lemieux C."/>
            <person name="Pombert J.-F."/>
            <person name="Otis C."/>
            <person name="Turmel M."/>
        </authorList>
    </citation>
    <scope>NUCLEOTIDE SEQUENCE [LARGE SCALE GENOMIC DNA]</scope>
    <source>
        <strain evidence="2 3">RCC1871</strain>
    </source>
</reference>
<feature type="region of interest" description="Disordered" evidence="1">
    <location>
        <begin position="586"/>
        <end position="690"/>
    </location>
</feature>
<feature type="region of interest" description="Disordered" evidence="1">
    <location>
        <begin position="446"/>
        <end position="497"/>
    </location>
</feature>
<dbReference type="AlphaFoldDB" id="A0AAX4P969"/>
<gene>
    <name evidence="2" type="ORF">HKI87_06g40890</name>
</gene>
<accession>A0AAX4P969</accession>
<feature type="compositionally biased region" description="Polar residues" evidence="1">
    <location>
        <begin position="1063"/>
        <end position="1078"/>
    </location>
</feature>
<evidence type="ECO:0000313" key="3">
    <source>
        <dbReference type="Proteomes" id="UP001472866"/>
    </source>
</evidence>
<keyword evidence="3" id="KW-1185">Reference proteome</keyword>
<feature type="compositionally biased region" description="Polar residues" evidence="1">
    <location>
        <begin position="316"/>
        <end position="328"/>
    </location>
</feature>
<sequence>MEDGNTERAGGSQGGGGLIRAATTPLKAAANLFTGTVRWGFGLARSPTSNTQAATSPPASAQNSEPVVELEQQQKQRQASPSPAPPPPTQERASFLGASETNAVVLNDGSGNFGGIMFSDTPVAFAPAPITEERRREPVLSPYQRRKTISGSEFDLLGQPTGRRSARDADSGPYNNGLASPAALPAPGDARGGNTPRNTYENVRAILRQGRERRQSSVVERYYSQQRDQYQPYHSSAGGAEPRRLSGPGVNGAQATQVTPAPSSRGYPLLAATPAGSSAMKVFMGPGLEGQMQDPADAEGRASGSPVHAFQRRRTSWTPMRPSSTASRMKTLKRSFVATQGQGSHNKHQQQQEGDFRSPTKRARPSPGPVYSRGNLLTPADRLKRESGGGEAQARTPKAAQLTTETAKRILSTLDSLTSPGSAEKMDQDAAVGDALRVPQKLKFNLPEADLKAPSPPSGSLRHFKQAKASTADGQIAKPSVAAAGGQDEKPAPPKKWPAAFLAKNKAMVDKAVEDVEKEIEQAKSGGLPASKPAEEAEDSAKAPTFTFGAPQSPTVGKVVFGSSAPTGFTFGAPASDAKKPAFSFGSSGFSFGAPPSEPQAGSDAARSYSFGESELTESEKRLAKAVESAPGDVSPSGRTFAFGGAEAGSGELREANTTAVKAAALPLPAEEEEEQEAPPAMKKWPSSFLASNKKQNDSAVAAVAEEIEKAKNPAPALEAAKPGVPTFNFGTPAAKGAAEDAAAKPFTFGAAGGSIAGSSTPSFSFGSKPAEPPLAKKATDIFSFGSAPKPAPQKDEVKPAASPFTFGSAKPAGVSEEPEKEKESTPFKPQPFTFGAADGSIAGSSTPSFSFGSKPAEPSAGKNKRKSEEEVPAAKKAVFSFGATPAPAATEEPKEAATKASEASPFAFGAAAAAPKQPTAFGFGSAGDKVASKPAEPAEPAAKSSAPVFAFGSSAPSTGAAAVTPSPFSFSATEAGGTGAAKEKETLGGFSSASAGGAFQFGASAPTFSAGPSASSSSQPSPFTFGAGTGASKPQSQPSSFGASPFGGSQSQAAPATPGAFGQQSAPAFAFGSSTPSLDAKPATPSPFGGGGSSGPSFGASAPAFGGFGGANAAPSASSTPAPFAFGAQAPPSQPATPSFGAPPAPGGAPAFGAAPVGGMPGAFGSAAPAAPASTGGFGFGAASQAQPSFGASPAAPAFGAQTAPSQQSTPAFGGFGSPMPPAGGPGPAGGGFSMGVGPTSTPQSGRRKVKAKPSWRKK</sequence>
<feature type="compositionally biased region" description="Low complexity" evidence="1">
    <location>
        <begin position="933"/>
        <end position="948"/>
    </location>
</feature>
<proteinExistence type="predicted"/>
<feature type="region of interest" description="Disordered" evidence="1">
    <location>
        <begin position="714"/>
        <end position="736"/>
    </location>
</feature>
<feature type="region of interest" description="Disordered" evidence="1">
    <location>
        <begin position="520"/>
        <end position="552"/>
    </location>
</feature>
<feature type="compositionally biased region" description="Gly residues" evidence="1">
    <location>
        <begin position="1227"/>
        <end position="1236"/>
    </location>
</feature>
<evidence type="ECO:0000313" key="2">
    <source>
        <dbReference type="EMBL" id="WZN62552.1"/>
    </source>
</evidence>
<feature type="compositionally biased region" description="Low complexity" evidence="1">
    <location>
        <begin position="641"/>
        <end position="651"/>
    </location>
</feature>
<feature type="region of interest" description="Disordered" evidence="1">
    <location>
        <begin position="926"/>
        <end position="984"/>
    </location>
</feature>
<dbReference type="Proteomes" id="UP001472866">
    <property type="component" value="Chromosome 06"/>
</dbReference>
<feature type="region of interest" description="Disordered" evidence="1">
    <location>
        <begin position="282"/>
        <end position="405"/>
    </location>
</feature>
<feature type="region of interest" description="Disordered" evidence="1">
    <location>
        <begin position="1007"/>
        <end position="1260"/>
    </location>
</feature>
<feature type="region of interest" description="Disordered" evidence="1">
    <location>
        <begin position="784"/>
        <end position="902"/>
    </location>
</feature>
<organism evidence="2 3">
    <name type="scientific">Chloropicon roscoffensis</name>
    <dbReference type="NCBI Taxonomy" id="1461544"/>
    <lineage>
        <taxon>Eukaryota</taxon>
        <taxon>Viridiplantae</taxon>
        <taxon>Chlorophyta</taxon>
        <taxon>Chloropicophyceae</taxon>
        <taxon>Chloropicales</taxon>
        <taxon>Chloropicaceae</taxon>
        <taxon>Chloropicon</taxon>
    </lineage>
</organism>
<feature type="region of interest" description="Disordered" evidence="1">
    <location>
        <begin position="41"/>
        <end position="94"/>
    </location>
</feature>
<feature type="compositionally biased region" description="Low complexity" evidence="1">
    <location>
        <begin position="1007"/>
        <end position="1027"/>
    </location>
</feature>
<name>A0AAX4P969_9CHLO</name>
<feature type="compositionally biased region" description="Low complexity" evidence="1">
    <location>
        <begin position="586"/>
        <end position="595"/>
    </location>
</feature>
<feature type="compositionally biased region" description="Polar residues" evidence="1">
    <location>
        <begin position="843"/>
        <end position="852"/>
    </location>
</feature>
<feature type="compositionally biased region" description="Polar residues" evidence="1">
    <location>
        <begin position="253"/>
        <end position="262"/>
    </location>
</feature>
<evidence type="ECO:0000256" key="1">
    <source>
        <dbReference type="SAM" id="MobiDB-lite"/>
    </source>
</evidence>
<feature type="compositionally biased region" description="Low complexity" evidence="1">
    <location>
        <begin position="177"/>
        <end position="189"/>
    </location>
</feature>
<dbReference type="EMBL" id="CP151506">
    <property type="protein sequence ID" value="WZN62552.1"/>
    <property type="molecule type" value="Genomic_DNA"/>
</dbReference>
<protein>
    <submittedName>
        <fullName evidence="2">Uncharacterized protein</fullName>
    </submittedName>
</protein>
<feature type="compositionally biased region" description="Low complexity" evidence="1">
    <location>
        <begin position="1096"/>
        <end position="1141"/>
    </location>
</feature>
<feature type="compositionally biased region" description="Polar residues" evidence="1">
    <location>
        <begin position="337"/>
        <end position="353"/>
    </location>
</feature>
<feature type="region of interest" description="Disordered" evidence="1">
    <location>
        <begin position="135"/>
        <end position="268"/>
    </location>
</feature>
<feature type="compositionally biased region" description="Polar residues" evidence="1">
    <location>
        <begin position="223"/>
        <end position="234"/>
    </location>
</feature>
<feature type="compositionally biased region" description="Low complexity" evidence="1">
    <location>
        <begin position="1035"/>
        <end position="1055"/>
    </location>
</feature>
<feature type="compositionally biased region" description="Low complexity" evidence="1">
    <location>
        <begin position="1149"/>
        <end position="1203"/>
    </location>
</feature>